<dbReference type="EMBL" id="CM051404">
    <property type="protein sequence ID" value="KAJ4707156.1"/>
    <property type="molecule type" value="Genomic_DNA"/>
</dbReference>
<proteinExistence type="predicted"/>
<accession>A0ACC1X7I4</accession>
<comment type="caution">
    <text evidence="1">The sequence shown here is derived from an EMBL/GenBank/DDBJ whole genome shotgun (WGS) entry which is preliminary data.</text>
</comment>
<reference evidence="1 2" key="1">
    <citation type="journal article" date="2023" name="Science">
        <title>Complex scaffold remodeling in plant triterpene biosynthesis.</title>
        <authorList>
            <person name="De La Pena R."/>
            <person name="Hodgson H."/>
            <person name="Liu J.C."/>
            <person name="Stephenson M.J."/>
            <person name="Martin A.C."/>
            <person name="Owen C."/>
            <person name="Harkess A."/>
            <person name="Leebens-Mack J."/>
            <person name="Jimenez L.E."/>
            <person name="Osbourn A."/>
            <person name="Sattely E.S."/>
        </authorList>
    </citation>
    <scope>NUCLEOTIDE SEQUENCE [LARGE SCALE GENOMIC DNA]</scope>
    <source>
        <strain evidence="2">cv. JPN11</strain>
        <tissue evidence="1">Leaf</tissue>
    </source>
</reference>
<gene>
    <name evidence="1" type="ORF">OWV82_020714</name>
</gene>
<evidence type="ECO:0000313" key="2">
    <source>
        <dbReference type="Proteomes" id="UP001164539"/>
    </source>
</evidence>
<name>A0ACC1X7I4_MELAZ</name>
<protein>
    <submittedName>
        <fullName evidence="1">Uncharacterized protein</fullName>
    </submittedName>
</protein>
<sequence length="77" mass="9335">MTYQGNEVYEQNLDEHRNEAADFLRQLIECMNEMREMIDSIKEINKRLKRINYFLCAFLIVLCILEGIKYFLLLRLT</sequence>
<evidence type="ECO:0000313" key="1">
    <source>
        <dbReference type="EMBL" id="KAJ4707156.1"/>
    </source>
</evidence>
<organism evidence="1 2">
    <name type="scientific">Melia azedarach</name>
    <name type="common">Chinaberry tree</name>
    <dbReference type="NCBI Taxonomy" id="155640"/>
    <lineage>
        <taxon>Eukaryota</taxon>
        <taxon>Viridiplantae</taxon>
        <taxon>Streptophyta</taxon>
        <taxon>Embryophyta</taxon>
        <taxon>Tracheophyta</taxon>
        <taxon>Spermatophyta</taxon>
        <taxon>Magnoliopsida</taxon>
        <taxon>eudicotyledons</taxon>
        <taxon>Gunneridae</taxon>
        <taxon>Pentapetalae</taxon>
        <taxon>rosids</taxon>
        <taxon>malvids</taxon>
        <taxon>Sapindales</taxon>
        <taxon>Meliaceae</taxon>
        <taxon>Melia</taxon>
    </lineage>
</organism>
<dbReference type="Proteomes" id="UP001164539">
    <property type="component" value="Chromosome 11"/>
</dbReference>
<keyword evidence="2" id="KW-1185">Reference proteome</keyword>